<proteinExistence type="predicted"/>
<dbReference type="Proteomes" id="UP000235616">
    <property type="component" value="Unassembled WGS sequence"/>
</dbReference>
<dbReference type="CDD" id="cd14744">
    <property type="entry name" value="PAAR_CT_2"/>
    <property type="match status" value="1"/>
</dbReference>
<evidence type="ECO:0000313" key="2">
    <source>
        <dbReference type="Proteomes" id="UP000235616"/>
    </source>
</evidence>
<keyword evidence="2" id="KW-1185">Reference proteome</keyword>
<accession>A0A2N7VFU2</accession>
<dbReference type="Pfam" id="PF05488">
    <property type="entry name" value="PAAR_motif"/>
    <property type="match status" value="1"/>
</dbReference>
<evidence type="ECO:0008006" key="3">
    <source>
        <dbReference type="Google" id="ProtNLM"/>
    </source>
</evidence>
<reference evidence="1 2" key="1">
    <citation type="submission" date="2018-01" db="EMBL/GenBank/DDBJ databases">
        <title>Whole genome analyses suggest that Burkholderia sensu lato contains two further novel genera in the rhizoxinica-symbiotica group Mycetohabitans gen. nov., and Trinickia gen. nov.: implications for the evolution of diazotrophy and nodulation in the Burkholderiaceae.</title>
        <authorList>
            <person name="Estrada-de los Santos P."/>
            <person name="Palmer M."/>
            <person name="Chavez-Ramirez B."/>
            <person name="Beukes C."/>
            <person name="Steenkamp E.T."/>
            <person name="Hirsch A.M."/>
            <person name="Manyaka P."/>
            <person name="Maluk M."/>
            <person name="Lafos M."/>
            <person name="Crook M."/>
            <person name="Gross E."/>
            <person name="Simon M.F."/>
            <person name="Bueno dos Reis Junior F."/>
            <person name="Poole P.S."/>
            <person name="Venter S.N."/>
            <person name="James E.K."/>
        </authorList>
    </citation>
    <scope>NUCLEOTIDE SEQUENCE [LARGE SCALE GENOMIC DNA]</scope>
    <source>
        <strain evidence="1 2">GIMN1.004</strain>
    </source>
</reference>
<comment type="caution">
    <text evidence="1">The sequence shown here is derived from an EMBL/GenBank/DDBJ whole genome shotgun (WGS) entry which is preliminary data.</text>
</comment>
<dbReference type="AlphaFoldDB" id="A0A2N7VFU2"/>
<sequence>MKNVIRVGDPTSHGGKVVTGASNFEVDGVPVACVGDTCTCPQNGHENCMIVEGDPQFVVDGRAVAFDGHKTSCGAVLQSTVQGFGAS</sequence>
<dbReference type="OrthoDB" id="8565659at2"/>
<protein>
    <recommendedName>
        <fullName evidence="3">PAAR domain-containing protein</fullName>
    </recommendedName>
</protein>
<evidence type="ECO:0000313" key="1">
    <source>
        <dbReference type="EMBL" id="PMS16015.1"/>
    </source>
</evidence>
<dbReference type="EMBL" id="PNYA01000027">
    <property type="protein sequence ID" value="PMS16015.1"/>
    <property type="molecule type" value="Genomic_DNA"/>
</dbReference>
<dbReference type="Gene3D" id="2.60.200.60">
    <property type="match status" value="1"/>
</dbReference>
<organism evidence="1 2">
    <name type="scientific">Trinickia dabaoshanensis</name>
    <dbReference type="NCBI Taxonomy" id="564714"/>
    <lineage>
        <taxon>Bacteria</taxon>
        <taxon>Pseudomonadati</taxon>
        <taxon>Pseudomonadota</taxon>
        <taxon>Betaproteobacteria</taxon>
        <taxon>Burkholderiales</taxon>
        <taxon>Burkholderiaceae</taxon>
        <taxon>Trinickia</taxon>
    </lineage>
</organism>
<dbReference type="InterPro" id="IPR008727">
    <property type="entry name" value="PAAR_motif"/>
</dbReference>
<name>A0A2N7VFU2_9BURK</name>
<gene>
    <name evidence="1" type="ORF">C0Z18_25175</name>
</gene>
<dbReference type="RefSeq" id="WP_102648166.1">
    <property type="nucleotide sequence ID" value="NZ_PNYA01000027.1"/>
</dbReference>